<dbReference type="EMBL" id="LXQA010481700">
    <property type="protein sequence ID" value="MCI54584.1"/>
    <property type="molecule type" value="Genomic_DNA"/>
</dbReference>
<proteinExistence type="predicted"/>
<organism evidence="1 2">
    <name type="scientific">Trifolium medium</name>
    <dbReference type="NCBI Taxonomy" id="97028"/>
    <lineage>
        <taxon>Eukaryota</taxon>
        <taxon>Viridiplantae</taxon>
        <taxon>Streptophyta</taxon>
        <taxon>Embryophyta</taxon>
        <taxon>Tracheophyta</taxon>
        <taxon>Spermatophyta</taxon>
        <taxon>Magnoliopsida</taxon>
        <taxon>eudicotyledons</taxon>
        <taxon>Gunneridae</taxon>
        <taxon>Pentapetalae</taxon>
        <taxon>rosids</taxon>
        <taxon>fabids</taxon>
        <taxon>Fabales</taxon>
        <taxon>Fabaceae</taxon>
        <taxon>Papilionoideae</taxon>
        <taxon>50 kb inversion clade</taxon>
        <taxon>NPAAA clade</taxon>
        <taxon>Hologalegina</taxon>
        <taxon>IRL clade</taxon>
        <taxon>Trifolieae</taxon>
        <taxon>Trifolium</taxon>
    </lineage>
</organism>
<evidence type="ECO:0000313" key="2">
    <source>
        <dbReference type="Proteomes" id="UP000265520"/>
    </source>
</evidence>
<keyword evidence="2" id="KW-1185">Reference proteome</keyword>
<dbReference type="AlphaFoldDB" id="A0A392T281"/>
<feature type="non-terminal residue" evidence="1">
    <location>
        <position position="69"/>
    </location>
</feature>
<sequence length="69" mass="7297">MHGVISTPPADPIKCSSKNTNCTITNANGAFPDRSICKAGEAMYPTSETELISIVALASKNNRKMKVAT</sequence>
<dbReference type="Proteomes" id="UP000265520">
    <property type="component" value="Unassembled WGS sequence"/>
</dbReference>
<name>A0A392T281_9FABA</name>
<protein>
    <submittedName>
        <fullName evidence="1">L-gulono-14-lactone dehydrogenase-like</fullName>
    </submittedName>
</protein>
<reference evidence="1 2" key="1">
    <citation type="journal article" date="2018" name="Front. Plant Sci.">
        <title>Red Clover (Trifolium pratense) and Zigzag Clover (T. medium) - A Picture of Genomic Similarities and Differences.</title>
        <authorList>
            <person name="Dluhosova J."/>
            <person name="Istvanek J."/>
            <person name="Nedelnik J."/>
            <person name="Repkova J."/>
        </authorList>
    </citation>
    <scope>NUCLEOTIDE SEQUENCE [LARGE SCALE GENOMIC DNA]</scope>
    <source>
        <strain evidence="2">cv. 10/8</strain>
        <tissue evidence="1">Leaf</tissue>
    </source>
</reference>
<comment type="caution">
    <text evidence="1">The sequence shown here is derived from an EMBL/GenBank/DDBJ whole genome shotgun (WGS) entry which is preliminary data.</text>
</comment>
<accession>A0A392T281</accession>
<evidence type="ECO:0000313" key="1">
    <source>
        <dbReference type="EMBL" id="MCI54584.1"/>
    </source>
</evidence>